<feature type="transmembrane region" description="Helical" evidence="1">
    <location>
        <begin position="58"/>
        <end position="75"/>
    </location>
</feature>
<feature type="transmembrane region" description="Helical" evidence="1">
    <location>
        <begin position="135"/>
        <end position="153"/>
    </location>
</feature>
<name>A0A7G5XHX3_9BACT</name>
<feature type="transmembrane region" description="Helical" evidence="1">
    <location>
        <begin position="81"/>
        <end position="100"/>
    </location>
</feature>
<sequence length="154" mass="17339">MELKILVFLNLLIYSVIVSQSFMYMIALRNVQESMGAASYIEIRKLLDKNFLKKFKPVVYSALVLGLALVAAASFQSSAIIKIGSALAFAGLIADVVMILKGDMPINRIINSWTLETFPANWVEYRSKWLYWFSWRQFANISGFIALLIAAVFG</sequence>
<dbReference type="EMBL" id="CP060007">
    <property type="protein sequence ID" value="QNA45076.1"/>
    <property type="molecule type" value="Genomic_DNA"/>
</dbReference>
<keyword evidence="1" id="KW-0472">Membrane</keyword>
<keyword evidence="3" id="KW-1185">Reference proteome</keyword>
<accession>A0A7G5XHX3</accession>
<evidence type="ECO:0008006" key="4">
    <source>
        <dbReference type="Google" id="ProtNLM"/>
    </source>
</evidence>
<evidence type="ECO:0000256" key="1">
    <source>
        <dbReference type="SAM" id="Phobius"/>
    </source>
</evidence>
<proteinExistence type="predicted"/>
<organism evidence="2 3">
    <name type="scientific">Lacibacter sediminis</name>
    <dbReference type="NCBI Taxonomy" id="2760713"/>
    <lineage>
        <taxon>Bacteria</taxon>
        <taxon>Pseudomonadati</taxon>
        <taxon>Bacteroidota</taxon>
        <taxon>Chitinophagia</taxon>
        <taxon>Chitinophagales</taxon>
        <taxon>Chitinophagaceae</taxon>
        <taxon>Lacibacter</taxon>
    </lineage>
</organism>
<dbReference type="KEGG" id="lacs:H4075_02440"/>
<dbReference type="RefSeq" id="WP_182803817.1">
    <property type="nucleotide sequence ID" value="NZ_CP060007.1"/>
</dbReference>
<keyword evidence="1" id="KW-1133">Transmembrane helix</keyword>
<reference evidence="3" key="1">
    <citation type="submission" date="2020-08" db="EMBL/GenBank/DDBJ databases">
        <title>Lacibacter sp. S13-6-6 genome sequencing.</title>
        <authorList>
            <person name="Jin L."/>
        </authorList>
    </citation>
    <scope>NUCLEOTIDE SEQUENCE [LARGE SCALE GENOMIC DNA]</scope>
    <source>
        <strain evidence="3">S13-6-6</strain>
    </source>
</reference>
<feature type="transmembrane region" description="Helical" evidence="1">
    <location>
        <begin position="6"/>
        <end position="27"/>
    </location>
</feature>
<keyword evidence="1" id="KW-0812">Transmembrane</keyword>
<evidence type="ECO:0000313" key="3">
    <source>
        <dbReference type="Proteomes" id="UP000515344"/>
    </source>
</evidence>
<dbReference type="AlphaFoldDB" id="A0A7G5XHX3"/>
<evidence type="ECO:0000313" key="2">
    <source>
        <dbReference type="EMBL" id="QNA45076.1"/>
    </source>
</evidence>
<gene>
    <name evidence="2" type="ORF">H4075_02440</name>
</gene>
<dbReference type="Proteomes" id="UP000515344">
    <property type="component" value="Chromosome"/>
</dbReference>
<protein>
    <recommendedName>
        <fullName evidence="4">DUF1772 domain-containing protein</fullName>
    </recommendedName>
</protein>